<dbReference type="InterPro" id="IPR009010">
    <property type="entry name" value="Asp_de-COase-like_dom_sf"/>
</dbReference>
<dbReference type="EMBL" id="CP013235">
    <property type="protein sequence ID" value="AMP07945.1"/>
    <property type="molecule type" value="Genomic_DNA"/>
</dbReference>
<dbReference type="Proteomes" id="UP000071778">
    <property type="component" value="Chromosome"/>
</dbReference>
<dbReference type="PANTHER" id="PTHR43105">
    <property type="entry name" value="RESPIRATORY NITRATE REDUCTASE"/>
    <property type="match status" value="1"/>
</dbReference>
<evidence type="ECO:0000256" key="10">
    <source>
        <dbReference type="ARBA" id="ARBA00023063"/>
    </source>
</evidence>
<dbReference type="AlphaFoldDB" id="A0A127QDN3"/>
<dbReference type="Pfam" id="PF00384">
    <property type="entry name" value="Molybdopterin"/>
    <property type="match status" value="1"/>
</dbReference>
<dbReference type="InterPro" id="IPR007419">
    <property type="entry name" value="BFD-like_2Fe2S-bd_dom"/>
</dbReference>
<dbReference type="Gene3D" id="2.40.40.20">
    <property type="match status" value="1"/>
</dbReference>
<keyword evidence="6" id="KW-0479">Metal-binding</keyword>
<dbReference type="Gene3D" id="1.10.10.1100">
    <property type="entry name" value="BFD-like [2Fe-2S]-binding domain"/>
    <property type="match status" value="1"/>
</dbReference>
<sequence length="921" mass="100603">MKSAPSFPLLPAEKLSYKPGSTLTTCPYCGVGCGVRATLHSDGQVDIAGDESHASNYGRLCVKGSALGETVDLDGRLLYPKMRVEADATQPLQRVSWDAALDQVAHGFRSIIEQHGPDSVALYVSGQLLTEDYYIANKLMKGYIGSANIDTNSRLCMSSAVAGHKRAFGADLVPVCYEDLELADLVVLVGSNTAWCHPILFQRIARIKETRPQMKLVVIDPRRTATCELADLHLPLKAGSDVWLFNGLLSFLARNNAIDNNFVDTSTNGMAAALDVAESGCVDHGAVAKACKLDPHDLLTFYEWFAAHERTVTAFSQGVNQSSSGTDKVNSIINCHLLTGRIGRPGMGPFSITGQPNAMGGREVGGLANMLAAHMELENPQHRQTVQDFWQAPRMAERPGLKAVDLFHAIESGRVKAVWIIATNPVVSLPDADQVQRALAKCELVVVSDIIEKTDTNAFAHVLLPALSWGEKDGTVTSSERRISRQRAFLPTPGEARADWQILCQVAQRMGFKGFDFAAVHQVFDEHARLSAYRNGDAFGQRRTFNLSGLSGLDQKQFDAMAPVQWPLTTLASGDKRGTPRLFADRRFAHPDGKARFIATVPRGPQYATDSDYPLSLNTGRVRDQWHTMTRTGKSPKLADHVPESFVDMHPQDALLHGVREGMLARISSRWGEMVARVQHSGGIARDSIFVPIHWNGQSASDARVGALVNPAVDPVSGEPEFKHTPVRVEEFRVAWYGFVLSRSRPMLDDVTHWTRIQGRRFNRYELAGRSPISEHSTWAAALLGVDTADADWLEYQDVSAGIYRAVHVVDDRIDACVFLSPRPDLPSRAWLASLFGKEKLDDADRIGLLLGQPIEKGVDTGPTVCSCFGIGRNTICDAVRKQGLTNVAQVTACLKAGGNCGSCVPEIKKLLSEILVEEGA</sequence>
<keyword evidence="8" id="KW-0408">Iron</keyword>
<dbReference type="GO" id="GO:0042128">
    <property type="term" value="P:nitrate assimilation"/>
    <property type="evidence" value="ECO:0007669"/>
    <property type="project" value="UniProtKB-KW"/>
</dbReference>
<name>A0A127QDN3_9BURK</name>
<keyword evidence="10" id="KW-0534">Nitrate assimilation</keyword>
<evidence type="ECO:0000256" key="3">
    <source>
        <dbReference type="ARBA" id="ARBA00008747"/>
    </source>
</evidence>
<dbReference type="Gene3D" id="2.20.25.90">
    <property type="entry name" value="ADC-like domains"/>
    <property type="match status" value="1"/>
</dbReference>
<dbReference type="SMART" id="SM00926">
    <property type="entry name" value="Molybdop_Fe4S4"/>
    <property type="match status" value="1"/>
</dbReference>
<proteinExistence type="inferred from homology"/>
<dbReference type="GO" id="GO:0043546">
    <property type="term" value="F:molybdopterin cofactor binding"/>
    <property type="evidence" value="ECO:0007669"/>
    <property type="project" value="InterPro"/>
</dbReference>
<dbReference type="CDD" id="cd02754">
    <property type="entry name" value="MopB_Nitrate-R-NapA-like"/>
    <property type="match status" value="1"/>
</dbReference>
<protein>
    <submittedName>
        <fullName evidence="12">Molybdopterin dinucleotide binding domain protein</fullName>
    </submittedName>
</protein>
<reference evidence="12 13" key="1">
    <citation type="submission" date="2015-11" db="EMBL/GenBank/DDBJ databases">
        <title>Exploring the genomic traits of fungus-feeding bacterial genus Collimonas.</title>
        <authorList>
            <person name="Song C."/>
            <person name="Schmidt R."/>
            <person name="de Jager V."/>
            <person name="Krzyzanowska D."/>
            <person name="Jongedijk E."/>
            <person name="Cankar K."/>
            <person name="Beekwilder J."/>
            <person name="van Veen A."/>
            <person name="de Boer W."/>
            <person name="van Veen J.A."/>
            <person name="Garbeva P."/>
        </authorList>
    </citation>
    <scope>NUCLEOTIDE SEQUENCE [LARGE SCALE GENOMIC DNA]</scope>
    <source>
        <strain evidence="12 13">Ter282</strain>
    </source>
</reference>
<dbReference type="Pfam" id="PF04879">
    <property type="entry name" value="Molybdop_Fe4S4"/>
    <property type="match status" value="1"/>
</dbReference>
<dbReference type="PANTHER" id="PTHR43105:SF9">
    <property type="entry name" value="NADPH-FE(3+) OXIDOREDUCTASE SUBUNIT ALPHA"/>
    <property type="match status" value="1"/>
</dbReference>
<dbReference type="GO" id="GO:0051539">
    <property type="term" value="F:4 iron, 4 sulfur cluster binding"/>
    <property type="evidence" value="ECO:0007669"/>
    <property type="project" value="UniProtKB-KW"/>
</dbReference>
<dbReference type="InterPro" id="IPR006657">
    <property type="entry name" value="MoPterin_dinucl-bd_dom"/>
</dbReference>
<keyword evidence="5" id="KW-0500">Molybdenum</keyword>
<dbReference type="InterPro" id="IPR006963">
    <property type="entry name" value="Mopterin_OxRdtase_4Fe-4S_dom"/>
</dbReference>
<feature type="domain" description="4Fe-4S Mo/W bis-MGD-type" evidence="11">
    <location>
        <begin position="19"/>
        <end position="75"/>
    </location>
</feature>
<evidence type="ECO:0000256" key="8">
    <source>
        <dbReference type="ARBA" id="ARBA00023004"/>
    </source>
</evidence>
<evidence type="ECO:0000256" key="5">
    <source>
        <dbReference type="ARBA" id="ARBA00022505"/>
    </source>
</evidence>
<evidence type="ECO:0000256" key="6">
    <source>
        <dbReference type="ARBA" id="ARBA00022723"/>
    </source>
</evidence>
<evidence type="ECO:0000313" key="12">
    <source>
        <dbReference type="EMBL" id="AMP07945.1"/>
    </source>
</evidence>
<keyword evidence="13" id="KW-1185">Reference proteome</keyword>
<evidence type="ECO:0000313" key="13">
    <source>
        <dbReference type="Proteomes" id="UP000071778"/>
    </source>
</evidence>
<dbReference type="InterPro" id="IPR027467">
    <property type="entry name" value="MopterinOxRdtase_cofactor_BS"/>
</dbReference>
<dbReference type="Pfam" id="PF04324">
    <property type="entry name" value="Fer2_BFD"/>
    <property type="match status" value="1"/>
</dbReference>
<dbReference type="Gene3D" id="3.40.228.10">
    <property type="entry name" value="Dimethylsulfoxide Reductase, domain 2"/>
    <property type="match status" value="1"/>
</dbReference>
<dbReference type="PATRIC" id="fig|279058.18.peg.125"/>
<dbReference type="PROSITE" id="PS51669">
    <property type="entry name" value="4FE4S_MOW_BIS_MGD"/>
    <property type="match status" value="1"/>
</dbReference>
<keyword evidence="7" id="KW-0560">Oxidoreductase</keyword>
<dbReference type="InterPro" id="IPR006656">
    <property type="entry name" value="Mopterin_OxRdtase"/>
</dbReference>
<dbReference type="GO" id="GO:0045333">
    <property type="term" value="P:cellular respiration"/>
    <property type="evidence" value="ECO:0007669"/>
    <property type="project" value="UniProtKB-ARBA"/>
</dbReference>
<evidence type="ECO:0000256" key="9">
    <source>
        <dbReference type="ARBA" id="ARBA00023014"/>
    </source>
</evidence>
<keyword evidence="4" id="KW-0004">4Fe-4S</keyword>
<evidence type="ECO:0000256" key="7">
    <source>
        <dbReference type="ARBA" id="ARBA00023002"/>
    </source>
</evidence>
<dbReference type="PROSITE" id="PS00551">
    <property type="entry name" value="MOLYBDOPTERIN_PROK_1"/>
    <property type="match status" value="1"/>
</dbReference>
<organism evidence="12 13">
    <name type="scientific">Collimonas arenae</name>
    <dbReference type="NCBI Taxonomy" id="279058"/>
    <lineage>
        <taxon>Bacteria</taxon>
        <taxon>Pseudomonadati</taxon>
        <taxon>Pseudomonadota</taxon>
        <taxon>Betaproteobacteria</taxon>
        <taxon>Burkholderiales</taxon>
        <taxon>Oxalobacteraceae</taxon>
        <taxon>Collimonas</taxon>
    </lineage>
</organism>
<dbReference type="GO" id="GO:0016491">
    <property type="term" value="F:oxidoreductase activity"/>
    <property type="evidence" value="ECO:0007669"/>
    <property type="project" value="UniProtKB-KW"/>
</dbReference>
<dbReference type="GO" id="GO:1990204">
    <property type="term" value="C:oxidoreductase complex"/>
    <property type="evidence" value="ECO:0007669"/>
    <property type="project" value="UniProtKB-ARBA"/>
</dbReference>
<dbReference type="CDD" id="cd02791">
    <property type="entry name" value="MopB_CT_Nitrate-R-NapA-like"/>
    <property type="match status" value="1"/>
</dbReference>
<dbReference type="GO" id="GO:0016020">
    <property type="term" value="C:membrane"/>
    <property type="evidence" value="ECO:0007669"/>
    <property type="project" value="TreeGrafter"/>
</dbReference>
<accession>A0A127QDN3</accession>
<dbReference type="Pfam" id="PF01568">
    <property type="entry name" value="Molydop_binding"/>
    <property type="match status" value="1"/>
</dbReference>
<dbReference type="Gene3D" id="3.40.50.740">
    <property type="match status" value="1"/>
</dbReference>
<dbReference type="InterPro" id="IPR041854">
    <property type="entry name" value="BFD-like_2Fe2S-bd_dom_sf"/>
</dbReference>
<evidence type="ECO:0000256" key="1">
    <source>
        <dbReference type="ARBA" id="ARBA00001942"/>
    </source>
</evidence>
<keyword evidence="9" id="KW-0411">Iron-sulfur</keyword>
<evidence type="ECO:0000256" key="4">
    <source>
        <dbReference type="ARBA" id="ARBA00022485"/>
    </source>
</evidence>
<dbReference type="SUPFAM" id="SSF53706">
    <property type="entry name" value="Formate dehydrogenase/DMSO reductase, domains 1-3"/>
    <property type="match status" value="1"/>
</dbReference>
<evidence type="ECO:0000256" key="2">
    <source>
        <dbReference type="ARBA" id="ARBA00001966"/>
    </source>
</evidence>
<evidence type="ECO:0000259" key="11">
    <source>
        <dbReference type="PROSITE" id="PS51669"/>
    </source>
</evidence>
<gene>
    <name evidence="12" type="ORF">CAter282_0121</name>
</gene>
<dbReference type="CDD" id="cd19948">
    <property type="entry name" value="NasA-like_Fer2_BFD-like"/>
    <property type="match status" value="1"/>
</dbReference>
<dbReference type="InterPro" id="IPR041957">
    <property type="entry name" value="CT_Nitrate-R-NapA-like"/>
</dbReference>
<dbReference type="SUPFAM" id="SSF50692">
    <property type="entry name" value="ADC-like"/>
    <property type="match status" value="1"/>
</dbReference>
<comment type="similarity">
    <text evidence="3">Belongs to the prokaryotic molybdopterin-containing oxidoreductase family. NasA/NapA/NarB subfamily.</text>
</comment>
<dbReference type="GO" id="GO:0046872">
    <property type="term" value="F:metal ion binding"/>
    <property type="evidence" value="ECO:0007669"/>
    <property type="project" value="UniProtKB-KW"/>
</dbReference>
<dbReference type="InterPro" id="IPR050123">
    <property type="entry name" value="Prok_molybdopt-oxidoreductase"/>
</dbReference>
<comment type="cofactor">
    <cofactor evidence="2">
        <name>[4Fe-4S] cluster</name>
        <dbReference type="ChEBI" id="CHEBI:49883"/>
    </cofactor>
</comment>
<comment type="cofactor">
    <cofactor evidence="1">
        <name>Mo-bis(molybdopterin guanine dinucleotide)</name>
        <dbReference type="ChEBI" id="CHEBI:60539"/>
    </cofactor>
</comment>